<dbReference type="Proteomes" id="UP000799118">
    <property type="component" value="Unassembled WGS sequence"/>
</dbReference>
<protein>
    <submittedName>
        <fullName evidence="2">Uncharacterized protein</fullName>
    </submittedName>
</protein>
<proteinExistence type="predicted"/>
<evidence type="ECO:0000313" key="2">
    <source>
        <dbReference type="EMBL" id="KAE9402177.1"/>
    </source>
</evidence>
<accession>A0A6A4HZ10</accession>
<feature type="compositionally biased region" description="Basic residues" evidence="1">
    <location>
        <begin position="196"/>
        <end position="209"/>
    </location>
</feature>
<keyword evidence="3" id="KW-1185">Reference proteome</keyword>
<dbReference type="OrthoDB" id="3515175at2759"/>
<dbReference type="AlphaFoldDB" id="A0A6A4HZ10"/>
<sequence length="601" mass="65105">MGQRHQAFIVARVVPHGSTDGKAYYRCLGARHHQWCYGSLPLRAADRFLTLMKNPVNAAIIREEVKSVQGKYGRHGEKPGIPKVPCPYSVFLLALAFNFDLEENYTSGGPFEHGLLPAGMGCWGGDNNDGLTILDITDPLNPSYAFVAGSETDGDLGDEPCTAEDYLGLYYDGEDGEGNEGEMLTEAWPGEFGAKKSTRRRRHPTRKSVPKPIPESASTPSVDDVPTLADLVVEPAVVRSLELGNTDEVELMIPSKVDQIKTVLRARNPYPQSGLPLLASGDILDLAGFSLSPEQLVSVVAEFEDTRIVILSHSQEVKIDHLSALVIAKPEIDRLELLDTGITNDELSSLLNDRPEIFKCVSDIVHPSFAGSYIQYGGNDLGGNLTAIPVWTPAKIVQNLVDFLTVALSNDSMSGDPLQSIMVKATMSTGLREASVPWKDRSIPMKLHPDGWVFLFSQSSSMARMRGAPSGNKYAFMKLLTTPDDGQVPQTCDIKGFLEEMKKEGRRPLPNSELVQKFEDLIVKGAENKAEDGREAVPQTMGLIMQALMGGLNLSGLSGLSKQEEVAPTSLFDGNGAVEYLASIVGPKSAPKAGSLQVVVP</sequence>
<organism evidence="2 3">
    <name type="scientific">Gymnopus androsaceus JB14</name>
    <dbReference type="NCBI Taxonomy" id="1447944"/>
    <lineage>
        <taxon>Eukaryota</taxon>
        <taxon>Fungi</taxon>
        <taxon>Dikarya</taxon>
        <taxon>Basidiomycota</taxon>
        <taxon>Agaricomycotina</taxon>
        <taxon>Agaricomycetes</taxon>
        <taxon>Agaricomycetidae</taxon>
        <taxon>Agaricales</taxon>
        <taxon>Marasmiineae</taxon>
        <taxon>Omphalotaceae</taxon>
        <taxon>Gymnopus</taxon>
    </lineage>
</organism>
<name>A0A6A4HZ10_9AGAR</name>
<reference evidence="2" key="1">
    <citation type="journal article" date="2019" name="Environ. Microbiol.">
        <title>Fungal ecological strategies reflected in gene transcription - a case study of two litter decomposers.</title>
        <authorList>
            <person name="Barbi F."/>
            <person name="Kohler A."/>
            <person name="Barry K."/>
            <person name="Baskaran P."/>
            <person name="Daum C."/>
            <person name="Fauchery L."/>
            <person name="Ihrmark K."/>
            <person name="Kuo A."/>
            <person name="LaButti K."/>
            <person name="Lipzen A."/>
            <person name="Morin E."/>
            <person name="Grigoriev I.V."/>
            <person name="Henrissat B."/>
            <person name="Lindahl B."/>
            <person name="Martin F."/>
        </authorList>
    </citation>
    <scope>NUCLEOTIDE SEQUENCE</scope>
    <source>
        <strain evidence="2">JB14</strain>
    </source>
</reference>
<feature type="region of interest" description="Disordered" evidence="1">
    <location>
        <begin position="190"/>
        <end position="222"/>
    </location>
</feature>
<dbReference type="EMBL" id="ML769437">
    <property type="protein sequence ID" value="KAE9402177.1"/>
    <property type="molecule type" value="Genomic_DNA"/>
</dbReference>
<gene>
    <name evidence="2" type="ORF">BT96DRAFT_918379</name>
</gene>
<evidence type="ECO:0000256" key="1">
    <source>
        <dbReference type="SAM" id="MobiDB-lite"/>
    </source>
</evidence>
<evidence type="ECO:0000313" key="3">
    <source>
        <dbReference type="Proteomes" id="UP000799118"/>
    </source>
</evidence>